<sequence>MAKGLLLEGRTKPPEIILVGKGNLELVIWFESHMKMVPEKSPNKHNGLCIFGKMLLLSAPHYCHGPDSDARDVKVYNSLMLVKDSSPLSALHDQQRSTHSPNR</sequence>
<reference evidence="1" key="1">
    <citation type="submission" date="2023-10" db="EMBL/GenBank/DDBJ databases">
        <authorList>
            <person name="Domelevo Entfellner J.-B."/>
        </authorList>
    </citation>
    <scope>NUCLEOTIDE SEQUENCE</scope>
</reference>
<protein>
    <submittedName>
        <fullName evidence="1">Uncharacterized protein</fullName>
    </submittedName>
</protein>
<accession>A0AA86RZZ8</accession>
<dbReference type="EMBL" id="OY731400">
    <property type="protein sequence ID" value="CAJ1936550.1"/>
    <property type="molecule type" value="Genomic_DNA"/>
</dbReference>
<organism evidence="1 2">
    <name type="scientific">Sphenostylis stenocarpa</name>
    <dbReference type="NCBI Taxonomy" id="92480"/>
    <lineage>
        <taxon>Eukaryota</taxon>
        <taxon>Viridiplantae</taxon>
        <taxon>Streptophyta</taxon>
        <taxon>Embryophyta</taxon>
        <taxon>Tracheophyta</taxon>
        <taxon>Spermatophyta</taxon>
        <taxon>Magnoliopsida</taxon>
        <taxon>eudicotyledons</taxon>
        <taxon>Gunneridae</taxon>
        <taxon>Pentapetalae</taxon>
        <taxon>rosids</taxon>
        <taxon>fabids</taxon>
        <taxon>Fabales</taxon>
        <taxon>Fabaceae</taxon>
        <taxon>Papilionoideae</taxon>
        <taxon>50 kb inversion clade</taxon>
        <taxon>NPAAA clade</taxon>
        <taxon>indigoferoid/millettioid clade</taxon>
        <taxon>Phaseoleae</taxon>
        <taxon>Sphenostylis</taxon>
    </lineage>
</organism>
<name>A0AA86RZZ8_9FABA</name>
<dbReference type="AlphaFoldDB" id="A0AA86RZZ8"/>
<dbReference type="Gramene" id="rna-AYBTSS11_LOCUS7538">
    <property type="protein sequence ID" value="CAJ1936550.1"/>
    <property type="gene ID" value="gene-AYBTSS11_LOCUS7538"/>
</dbReference>
<keyword evidence="2" id="KW-1185">Reference proteome</keyword>
<evidence type="ECO:0000313" key="2">
    <source>
        <dbReference type="Proteomes" id="UP001189624"/>
    </source>
</evidence>
<evidence type="ECO:0000313" key="1">
    <source>
        <dbReference type="EMBL" id="CAJ1936550.1"/>
    </source>
</evidence>
<proteinExistence type="predicted"/>
<gene>
    <name evidence="1" type="ORF">AYBTSS11_LOCUS7538</name>
</gene>
<dbReference type="Proteomes" id="UP001189624">
    <property type="component" value="Chromosome 3"/>
</dbReference>